<sequence length="143" mass="17594">MVIYRFVIFMYFYQKFQFSSSDYYFFSFQFSGILIFSFFSYKIISNDCLYFYRIDNYNILMSSKLFTKVLIFIIMLNNLNILLEVKINNFRALSLYYWLGFSIVHIRFYYYVLSNSMFSAYSLFNTKSISLNLFRRYLILNIY</sequence>
<keyword evidence="1" id="KW-1133">Transmembrane helix</keyword>
<feature type="transmembrane region" description="Helical" evidence="1">
    <location>
        <begin position="95"/>
        <end position="113"/>
    </location>
</feature>
<reference evidence="2" key="1">
    <citation type="journal article" date="2014" name="Phycologia">
        <title>Highly conserved organellar genomes in the Gracilariales as inferred using new data from the Hawaiian invasive red alga Gracilaria salicornia (Rhodophyta).</title>
        <authorList>
            <person name="Campbell M.A."/>
            <person name="Presting G.G."/>
            <person name="Bennett M.S."/>
            <person name="Sherwood A.R."/>
        </authorList>
    </citation>
    <scope>NUCLEOTIDE SEQUENCE</scope>
</reference>
<keyword evidence="1" id="KW-0812">Transmembrane</keyword>
<name>W8DVI9_9FLOR</name>
<dbReference type="SUPFAM" id="SSF55729">
    <property type="entry name" value="Acyl-CoA N-acyltransferases (Nat)"/>
    <property type="match status" value="1"/>
</dbReference>
<protein>
    <submittedName>
        <fullName evidence="2">Uncharacterized protein</fullName>
    </submittedName>
</protein>
<proteinExistence type="predicted"/>
<geneLocation type="chloroplast" evidence="2"/>
<feature type="transmembrane region" description="Helical" evidence="1">
    <location>
        <begin position="65"/>
        <end position="83"/>
    </location>
</feature>
<accession>W8DVI9</accession>
<evidence type="ECO:0000256" key="1">
    <source>
        <dbReference type="SAM" id="Phobius"/>
    </source>
</evidence>
<feature type="transmembrane region" description="Helical" evidence="1">
    <location>
        <begin position="23"/>
        <end position="44"/>
    </location>
</feature>
<organism evidence="2">
    <name type="scientific">Gracilaria salicornia</name>
    <dbReference type="NCBI Taxonomy" id="172968"/>
    <lineage>
        <taxon>Eukaryota</taxon>
        <taxon>Rhodophyta</taxon>
        <taxon>Florideophyceae</taxon>
        <taxon>Rhodymeniophycidae</taxon>
        <taxon>Gracilariales</taxon>
        <taxon>Gracilariaceae</taxon>
        <taxon>Gracilaria</taxon>
    </lineage>
</organism>
<dbReference type="AlphaFoldDB" id="W8DVI9"/>
<keyword evidence="2" id="KW-0934">Plastid</keyword>
<dbReference type="InterPro" id="IPR016181">
    <property type="entry name" value="Acyl_CoA_acyltransferase"/>
</dbReference>
<keyword evidence="2" id="KW-0150">Chloroplast</keyword>
<dbReference type="GeneID" id="18681142"/>
<keyword evidence="1" id="KW-0472">Membrane</keyword>
<dbReference type="EMBL" id="KF861575">
    <property type="protein sequence ID" value="AHH24542.1"/>
    <property type="molecule type" value="Genomic_DNA"/>
</dbReference>
<dbReference type="RefSeq" id="YP_009019574.1">
    <property type="nucleotide sequence ID" value="NC_023785.1"/>
</dbReference>
<evidence type="ECO:0000313" key="2">
    <source>
        <dbReference type="EMBL" id="AHH24542.1"/>
    </source>
</evidence>